<dbReference type="InParanoid" id="Q7UUM3"/>
<dbReference type="HOGENOM" id="CLU_2652050_0_0_0"/>
<name>Q7UUM3_RHOBA</name>
<dbReference type="AlphaFoldDB" id="Q7UUM3"/>
<dbReference type="KEGG" id="rba:RB3205"/>
<protein>
    <submittedName>
        <fullName evidence="1">Uncharacterized protein</fullName>
    </submittedName>
</protein>
<dbReference type="EMBL" id="BX294138">
    <property type="protein sequence ID" value="CAD73056.1"/>
    <property type="molecule type" value="Genomic_DNA"/>
</dbReference>
<accession>Q7UUM3</accession>
<evidence type="ECO:0000313" key="1">
    <source>
        <dbReference type="EMBL" id="CAD73056.1"/>
    </source>
</evidence>
<dbReference type="Proteomes" id="UP000001025">
    <property type="component" value="Chromosome"/>
</dbReference>
<sequence length="76" mass="9101">MRHGRNCPPPVSLRIERSLLTWMLTDNVFKLQNRAFHAQDRAHCECAFEMLQAHLVWNHNRSSICIHFRMLKSRRS</sequence>
<keyword evidence="2" id="KW-1185">Reference proteome</keyword>
<proteinExistence type="predicted"/>
<gene>
    <name evidence="1" type="ordered locus">RB3205</name>
</gene>
<dbReference type="EnsemblBacteria" id="CAD73056">
    <property type="protein sequence ID" value="CAD73056"/>
    <property type="gene ID" value="RB3205"/>
</dbReference>
<organism evidence="1 2">
    <name type="scientific">Rhodopirellula baltica (strain DSM 10527 / NCIMB 13988 / SH1)</name>
    <dbReference type="NCBI Taxonomy" id="243090"/>
    <lineage>
        <taxon>Bacteria</taxon>
        <taxon>Pseudomonadati</taxon>
        <taxon>Planctomycetota</taxon>
        <taxon>Planctomycetia</taxon>
        <taxon>Pirellulales</taxon>
        <taxon>Pirellulaceae</taxon>
        <taxon>Rhodopirellula</taxon>
    </lineage>
</organism>
<evidence type="ECO:0000313" key="2">
    <source>
        <dbReference type="Proteomes" id="UP000001025"/>
    </source>
</evidence>
<reference evidence="1 2" key="1">
    <citation type="journal article" date="2003" name="Proc. Natl. Acad. Sci. U.S.A.">
        <title>Complete genome sequence of the marine planctomycete Pirellula sp. strain 1.</title>
        <authorList>
            <person name="Gloeckner F.O."/>
            <person name="Kube M."/>
            <person name="Bauer M."/>
            <person name="Teeling H."/>
            <person name="Lombardot T."/>
            <person name="Ludwig W."/>
            <person name="Gade D."/>
            <person name="Beck A."/>
            <person name="Borzym K."/>
            <person name="Heitmann K."/>
            <person name="Rabus R."/>
            <person name="Schlesner H."/>
            <person name="Amann R."/>
            <person name="Reinhardt R."/>
        </authorList>
    </citation>
    <scope>NUCLEOTIDE SEQUENCE [LARGE SCALE GENOMIC DNA]</scope>
    <source>
        <strain evidence="2">DSM 10527 / NCIMB 13988 / SH1</strain>
    </source>
</reference>